<evidence type="ECO:0000256" key="3">
    <source>
        <dbReference type="ARBA" id="ARBA00022630"/>
    </source>
</evidence>
<keyword evidence="3" id="KW-0285">Flavoprotein</keyword>
<dbReference type="Pfam" id="PF01266">
    <property type="entry name" value="DAO"/>
    <property type="match status" value="1"/>
</dbReference>
<feature type="non-terminal residue" evidence="7">
    <location>
        <position position="253"/>
    </location>
</feature>
<sequence length="253" mass="28550">MSKYDHAVIGAGIVGTWTALRLLSLDKTVLLLDQFSKPYTQNSSQGNSRIIRIGHKEDFITKMMPISYDMWKEVETYTKKELIIKCGFLGLESSTENNDDYREYVKQIKAVSPENFEELTTTQLNNKYALKFKFESLGGAYLEKSGGSIMAKDALLTIQDLFRKRGGHFWDACKVHQVIPEGDKVKVATEKGDIMVNSVVVCAGPWTQKLLTPHLVTSLPLQPLSVKGFYWKEKVKGVYDGKKGFPAFLHISE</sequence>
<gene>
    <name evidence="7" type="ORF">X975_00319</name>
</gene>
<dbReference type="Proteomes" id="UP000054359">
    <property type="component" value="Unassembled WGS sequence"/>
</dbReference>
<evidence type="ECO:0000313" key="8">
    <source>
        <dbReference type="Proteomes" id="UP000054359"/>
    </source>
</evidence>
<dbReference type="InterPro" id="IPR036188">
    <property type="entry name" value="FAD/NAD-bd_sf"/>
</dbReference>
<feature type="domain" description="FAD dependent oxidoreductase" evidence="6">
    <location>
        <begin position="5"/>
        <end position="234"/>
    </location>
</feature>
<name>A0A087TXK1_STEMI</name>
<organism evidence="7 8">
    <name type="scientific">Stegodyphus mimosarum</name>
    <name type="common">African social velvet spider</name>
    <dbReference type="NCBI Taxonomy" id="407821"/>
    <lineage>
        <taxon>Eukaryota</taxon>
        <taxon>Metazoa</taxon>
        <taxon>Ecdysozoa</taxon>
        <taxon>Arthropoda</taxon>
        <taxon>Chelicerata</taxon>
        <taxon>Arachnida</taxon>
        <taxon>Araneae</taxon>
        <taxon>Araneomorphae</taxon>
        <taxon>Entelegynae</taxon>
        <taxon>Eresoidea</taxon>
        <taxon>Eresidae</taxon>
        <taxon>Stegodyphus</taxon>
    </lineage>
</organism>
<dbReference type="GO" id="GO:0050660">
    <property type="term" value="F:flavin adenine dinucleotide binding"/>
    <property type="evidence" value="ECO:0007669"/>
    <property type="project" value="InterPro"/>
</dbReference>
<dbReference type="InterPro" id="IPR006076">
    <property type="entry name" value="FAD-dep_OxRdtase"/>
</dbReference>
<dbReference type="GO" id="GO:0008115">
    <property type="term" value="F:sarcosine oxidase activity"/>
    <property type="evidence" value="ECO:0007669"/>
    <property type="project" value="TreeGrafter"/>
</dbReference>
<reference evidence="7 8" key="1">
    <citation type="submission" date="2013-11" db="EMBL/GenBank/DDBJ databases">
        <title>Genome sequencing of Stegodyphus mimosarum.</title>
        <authorList>
            <person name="Bechsgaard J."/>
        </authorList>
    </citation>
    <scope>NUCLEOTIDE SEQUENCE [LARGE SCALE GENOMIC DNA]</scope>
</reference>
<accession>A0A087TXK1</accession>
<dbReference type="PANTHER" id="PTHR10961">
    <property type="entry name" value="PEROXISOMAL SARCOSINE OXIDASE"/>
    <property type="match status" value="1"/>
</dbReference>
<dbReference type="OrthoDB" id="424974at2759"/>
<dbReference type="PANTHER" id="PTHR10961:SF46">
    <property type="entry name" value="PEROXISOMAL SARCOSINE OXIDASE"/>
    <property type="match status" value="1"/>
</dbReference>
<dbReference type="GO" id="GO:0005777">
    <property type="term" value="C:peroxisome"/>
    <property type="evidence" value="ECO:0007669"/>
    <property type="project" value="TreeGrafter"/>
</dbReference>
<dbReference type="Gene3D" id="3.50.50.60">
    <property type="entry name" value="FAD/NAD(P)-binding domain"/>
    <property type="match status" value="2"/>
</dbReference>
<dbReference type="GO" id="GO:0033514">
    <property type="term" value="P:L-lysine catabolic process to acetyl-CoA via L-pipecolate"/>
    <property type="evidence" value="ECO:0007669"/>
    <property type="project" value="TreeGrafter"/>
</dbReference>
<dbReference type="GO" id="GO:0050031">
    <property type="term" value="F:L-pipecolate oxidase activity"/>
    <property type="evidence" value="ECO:0007669"/>
    <property type="project" value="TreeGrafter"/>
</dbReference>
<protein>
    <submittedName>
        <fullName evidence="7">Peroxisomal sarcosine oxidase</fullName>
    </submittedName>
</protein>
<dbReference type="SUPFAM" id="SSF51905">
    <property type="entry name" value="FAD/NAD(P)-binding domain"/>
    <property type="match status" value="1"/>
</dbReference>
<evidence type="ECO:0000256" key="4">
    <source>
        <dbReference type="ARBA" id="ARBA00022827"/>
    </source>
</evidence>
<evidence type="ECO:0000259" key="6">
    <source>
        <dbReference type="Pfam" id="PF01266"/>
    </source>
</evidence>
<evidence type="ECO:0000313" key="7">
    <source>
        <dbReference type="EMBL" id="KFM69840.1"/>
    </source>
</evidence>
<dbReference type="EMBL" id="KK117211">
    <property type="protein sequence ID" value="KFM69840.1"/>
    <property type="molecule type" value="Genomic_DNA"/>
</dbReference>
<keyword evidence="8" id="KW-1185">Reference proteome</keyword>
<evidence type="ECO:0000256" key="2">
    <source>
        <dbReference type="ARBA" id="ARBA00010989"/>
    </source>
</evidence>
<dbReference type="STRING" id="407821.A0A087TXK1"/>
<keyword evidence="4" id="KW-0274">FAD</keyword>
<comment type="cofactor">
    <cofactor evidence="1">
        <name>FAD</name>
        <dbReference type="ChEBI" id="CHEBI:57692"/>
    </cofactor>
</comment>
<evidence type="ECO:0000256" key="1">
    <source>
        <dbReference type="ARBA" id="ARBA00001974"/>
    </source>
</evidence>
<comment type="similarity">
    <text evidence="2">Belongs to the MSOX/MTOX family.</text>
</comment>
<dbReference type="InterPro" id="IPR045170">
    <property type="entry name" value="MTOX"/>
</dbReference>
<evidence type="ECO:0000256" key="5">
    <source>
        <dbReference type="ARBA" id="ARBA00023002"/>
    </source>
</evidence>
<dbReference type="AlphaFoldDB" id="A0A087TXK1"/>
<keyword evidence="5" id="KW-0560">Oxidoreductase</keyword>
<proteinExistence type="inferred from homology"/>